<evidence type="ECO:0000259" key="3">
    <source>
        <dbReference type="Pfam" id="PF07859"/>
    </source>
</evidence>
<keyword evidence="5" id="KW-1185">Reference proteome</keyword>
<reference evidence="4 5" key="1">
    <citation type="submission" date="2018-11" db="EMBL/GenBank/DDBJ databases">
        <title>Draft genome sequence of Cellulomonas takizawaensis strain TKZ-21.</title>
        <authorList>
            <person name="Yamamura H."/>
            <person name="Hayashi T."/>
            <person name="Hamada M."/>
            <person name="Serisawa Y."/>
            <person name="Matsuyama K."/>
            <person name="Nakagawa Y."/>
            <person name="Otoguro M."/>
            <person name="Yanagida F."/>
            <person name="Hayakawa M."/>
        </authorList>
    </citation>
    <scope>NUCLEOTIDE SEQUENCE [LARGE SCALE GENOMIC DNA]</scope>
    <source>
        <strain evidence="4 5">TKZ-21</strain>
    </source>
</reference>
<dbReference type="InterPro" id="IPR050300">
    <property type="entry name" value="GDXG_lipolytic_enzyme"/>
</dbReference>
<comment type="caution">
    <text evidence="4">The sequence shown here is derived from an EMBL/GenBank/DDBJ whole genome shotgun (WGS) entry which is preliminary data.</text>
</comment>
<dbReference type="RefSeq" id="WP_124344477.1">
    <property type="nucleotide sequence ID" value="NZ_BHYL01000382.1"/>
</dbReference>
<accession>A0A401V4U1</accession>
<protein>
    <submittedName>
        <fullName evidence="4">Lipase</fullName>
    </submittedName>
</protein>
<dbReference type="Gene3D" id="3.40.50.1820">
    <property type="entry name" value="alpha/beta hydrolase"/>
    <property type="match status" value="1"/>
</dbReference>
<keyword evidence="1" id="KW-0378">Hydrolase</keyword>
<dbReference type="EMBL" id="BHYL01000382">
    <property type="protein sequence ID" value="GCD21939.1"/>
    <property type="molecule type" value="Genomic_DNA"/>
</dbReference>
<dbReference type="Pfam" id="PF07859">
    <property type="entry name" value="Abhydrolase_3"/>
    <property type="match status" value="1"/>
</dbReference>
<evidence type="ECO:0000313" key="4">
    <source>
        <dbReference type="EMBL" id="GCD21939.1"/>
    </source>
</evidence>
<evidence type="ECO:0000313" key="5">
    <source>
        <dbReference type="Proteomes" id="UP000288246"/>
    </source>
</evidence>
<name>A0A401V4U1_9CELL</name>
<dbReference type="SUPFAM" id="SSF53474">
    <property type="entry name" value="alpha/beta-Hydrolases"/>
    <property type="match status" value="1"/>
</dbReference>
<proteinExistence type="predicted"/>
<dbReference type="Proteomes" id="UP000288246">
    <property type="component" value="Unassembled WGS sequence"/>
</dbReference>
<feature type="region of interest" description="Disordered" evidence="2">
    <location>
        <begin position="1"/>
        <end position="22"/>
    </location>
</feature>
<dbReference type="OrthoDB" id="9803828at2"/>
<gene>
    <name evidence="4" type="ORF">CTKZ_35010</name>
</gene>
<dbReference type="InterPro" id="IPR013094">
    <property type="entry name" value="AB_hydrolase_3"/>
</dbReference>
<sequence>MTVPHEAAPEDTGASRTPVSAARPAGLRGWAGRAVLGLLRASLLVSPRPTVLLVRRQFARGVVERTTRLDAQAPAGVAAVLDERYGPGADEVLDVFHPDDATGPLPTVVWTHGGAFVGGTKDELRGWFRLLASHGVTVVAPRYTRAPEARYPTPVRQVTAALRHVQEHAARFHVEPSRLVLAGDSAGAQISAQVATLTTVPSYARTLGVAPTVHPAQLRGVLLCCGVFDLARLDPRSPLRDVLRACGWAYSGDRRFLDDEAFLSSMSVGRHVTAAFPSTFVTVGNADPLRGQSVALAATLEGHGVDVETLFFPDAHTPALPHEYQFEPGSADADAALDRLVRFVRRCTA</sequence>
<evidence type="ECO:0000256" key="1">
    <source>
        <dbReference type="ARBA" id="ARBA00022801"/>
    </source>
</evidence>
<feature type="domain" description="Alpha/beta hydrolase fold-3" evidence="3">
    <location>
        <begin position="108"/>
        <end position="314"/>
    </location>
</feature>
<dbReference type="AlphaFoldDB" id="A0A401V4U1"/>
<dbReference type="PANTHER" id="PTHR48081">
    <property type="entry name" value="AB HYDROLASE SUPERFAMILY PROTEIN C4A8.06C"/>
    <property type="match status" value="1"/>
</dbReference>
<organism evidence="4 5">
    <name type="scientific">Cellulomonas algicola</name>
    <dbReference type="NCBI Taxonomy" id="2071633"/>
    <lineage>
        <taxon>Bacteria</taxon>
        <taxon>Bacillati</taxon>
        <taxon>Actinomycetota</taxon>
        <taxon>Actinomycetes</taxon>
        <taxon>Micrococcales</taxon>
        <taxon>Cellulomonadaceae</taxon>
        <taxon>Cellulomonas</taxon>
    </lineage>
</organism>
<dbReference type="GO" id="GO:0016787">
    <property type="term" value="F:hydrolase activity"/>
    <property type="evidence" value="ECO:0007669"/>
    <property type="project" value="UniProtKB-KW"/>
</dbReference>
<dbReference type="InterPro" id="IPR029058">
    <property type="entry name" value="AB_hydrolase_fold"/>
</dbReference>
<evidence type="ECO:0000256" key="2">
    <source>
        <dbReference type="SAM" id="MobiDB-lite"/>
    </source>
</evidence>